<dbReference type="Proteomes" id="UP000760860">
    <property type="component" value="Unassembled WGS sequence"/>
</dbReference>
<feature type="compositionally biased region" description="Basic residues" evidence="1">
    <location>
        <begin position="787"/>
        <end position="796"/>
    </location>
</feature>
<comment type="caution">
    <text evidence="4">The sequence shown here is derived from an EMBL/GenBank/DDBJ whole genome shotgun (WGS) entry which is preliminary data.</text>
</comment>
<feature type="region of interest" description="Disordered" evidence="1">
    <location>
        <begin position="770"/>
        <end position="803"/>
    </location>
</feature>
<evidence type="ECO:0000313" key="5">
    <source>
        <dbReference type="Proteomes" id="UP000251314"/>
    </source>
</evidence>
<organism evidence="4 5">
    <name type="scientific">Phytophthora cactorum</name>
    <dbReference type="NCBI Taxonomy" id="29920"/>
    <lineage>
        <taxon>Eukaryota</taxon>
        <taxon>Sar</taxon>
        <taxon>Stramenopiles</taxon>
        <taxon>Oomycota</taxon>
        <taxon>Peronosporomycetes</taxon>
        <taxon>Peronosporales</taxon>
        <taxon>Peronosporaceae</taxon>
        <taxon>Phytophthora</taxon>
    </lineage>
</organism>
<accession>A0A329RXW3</accession>
<evidence type="ECO:0000256" key="1">
    <source>
        <dbReference type="SAM" id="MobiDB-lite"/>
    </source>
</evidence>
<dbReference type="AlphaFoldDB" id="A0A329RXW3"/>
<dbReference type="Proteomes" id="UP000251314">
    <property type="component" value="Unassembled WGS sequence"/>
</dbReference>
<dbReference type="Proteomes" id="UP000736787">
    <property type="component" value="Unassembled WGS sequence"/>
</dbReference>
<evidence type="ECO:0000313" key="3">
    <source>
        <dbReference type="EMBL" id="KAG3216930.1"/>
    </source>
</evidence>
<evidence type="ECO:0000313" key="4">
    <source>
        <dbReference type="EMBL" id="RAW29170.1"/>
    </source>
</evidence>
<keyword evidence="5" id="KW-1185">Reference proteome</keyword>
<dbReference type="EMBL" id="RCMV01000453">
    <property type="protein sequence ID" value="KAG3216930.1"/>
    <property type="molecule type" value="Genomic_DNA"/>
</dbReference>
<name>A0A329RXW3_9STRA</name>
<dbReference type="OrthoDB" id="128693at2759"/>
<proteinExistence type="predicted"/>
<dbReference type="VEuPathDB" id="FungiDB:PC110_g14466"/>
<protein>
    <recommendedName>
        <fullName evidence="6">Sfi1 spindle body domain-containing protein</fullName>
    </recommendedName>
</protein>
<sequence length="834" mass="101522">MTGTNELRLVESSFLLWRKAVAATHRIREFRAKSTRRQWLALVAMVFRSWKRRSNTNVHCRKLLASVAVGNHLRFRFMLWQWFTTHRKRLANLLLIVADPTAETSSPTLENDDNESGIVIRDELECLPPNWTLTGDQALVTLGQKLAQKARVLQRFDVTWDLPQAWHRWRQIFHAHLFYRMRRQQFFFILWQRFARQQRRNRFIIIKLTIQRRAASLLTVFRAWAELVTRVKQLQKDRLRERELWILVTTEMARRERRQLKKHWHAWKFHVGESRHLQKSLDVYYRARLLTKFWLLWTHDYRQIMSEARRETQRIGARMRIFYLRRAVRSLKDHQKRSKRARLVLEFFGNRRYDTLLPELLAKWRKWSQRQKEVACCLEAARRNKTRRYFILWKVWKNTRKWQRVVVNSFRSKSVEQRRREIWRRWRRYVKKRVAKDLALQNAAIFHIGTRLKRWLHYTQSAIQSREQADTADMQLCVFRGHRAVNRWREFSRARRLRCLYQRFVLRKHIQLWHSAVKYTVAMRFDEFLLRSKAKKMLAAWQKVTMKHQYWRKLCGSFVSKKETQTTRRVFIRWQQFVIKRQGKRLAAMHAEQRLLQKVWRYWNRATLASQLRRGEQLEQAAEHEMATLLRHSLGVWQMAAKKQRERRFVLLSCIVKLQSVAGHHILEIVFQSWKRVVDCRRRCGAALLKRERRIAKNVFIYWLRGIRERQRRREQLQSAEIYHSQRLKSSFFFYWQTYALAWQDAAKPIARRHYRQMVLPTRIVADTHGESESEDEVRRPTSPVMKRLRQKKANRTRSAEKVGEESDMVTLSDAVEISMDVKKRLLLLGKWKS</sequence>
<dbReference type="EMBL" id="RCMK01000030">
    <property type="protein sequence ID" value="KAG2953043.1"/>
    <property type="molecule type" value="Genomic_DNA"/>
</dbReference>
<feature type="compositionally biased region" description="Basic and acidic residues" evidence="1">
    <location>
        <begin position="770"/>
        <end position="780"/>
    </location>
</feature>
<reference evidence="4 5" key="1">
    <citation type="submission" date="2018-01" db="EMBL/GenBank/DDBJ databases">
        <title>Draft genome of the strawberry crown rot pathogen Phytophthora cactorum.</title>
        <authorList>
            <person name="Armitage A.D."/>
            <person name="Lysoe E."/>
            <person name="Nellist C.F."/>
            <person name="Harrison R.J."/>
            <person name="Brurberg M.B."/>
        </authorList>
    </citation>
    <scope>NUCLEOTIDE SEQUENCE [LARGE SCALE GENOMIC DNA]</scope>
    <source>
        <strain evidence="4 5">10300</strain>
    </source>
</reference>
<evidence type="ECO:0008006" key="6">
    <source>
        <dbReference type="Google" id="ProtNLM"/>
    </source>
</evidence>
<reference evidence="2" key="2">
    <citation type="submission" date="2018-10" db="EMBL/GenBank/DDBJ databases">
        <title>Effector identification in a new, highly contiguous assembly of the strawberry crown rot pathogen Phytophthora cactorum.</title>
        <authorList>
            <person name="Armitage A.D."/>
            <person name="Nellist C.F."/>
            <person name="Bates H."/>
            <person name="Vickerstaff R.J."/>
            <person name="Harrison R.J."/>
        </authorList>
    </citation>
    <scope>NUCLEOTIDE SEQUENCE</scope>
    <source>
        <strain evidence="2">4040</strain>
        <strain evidence="3">P421</strain>
    </source>
</reference>
<evidence type="ECO:0000313" key="2">
    <source>
        <dbReference type="EMBL" id="KAG2953043.1"/>
    </source>
</evidence>
<gene>
    <name evidence="4" type="ORF">PC110_g14466</name>
    <name evidence="2" type="ORF">PC117_g2324</name>
    <name evidence="3" type="ORF">PC129_g12219</name>
</gene>
<dbReference type="EMBL" id="MJFZ01000444">
    <property type="protein sequence ID" value="RAW29170.1"/>
    <property type="molecule type" value="Genomic_DNA"/>
</dbReference>
<dbReference type="STRING" id="29920.A0A329RXW3"/>